<sequence length="175" mass="19320">MNSKSQQQSNGCGCLLRLIGYGIIISTILSFILPSCLNCANKAKQSEAKQYVGSMNRAQQAYLLENKTFSNNIEKLGLGIKTETVNYSYSTNTTNKAVFNYGVSKAKYRTEYILFIPRRVKEELNSYIGGVFLVPATEVNANATKDKITTAAILCETNSFSTTKLPQPTYKNGVL</sequence>
<feature type="non-terminal residue" evidence="2">
    <location>
        <position position="175"/>
    </location>
</feature>
<protein>
    <submittedName>
        <fullName evidence="2">Type IV pilin-like G/H family protein</fullName>
    </submittedName>
</protein>
<dbReference type="SUPFAM" id="SSF54523">
    <property type="entry name" value="Pili subunits"/>
    <property type="match status" value="1"/>
</dbReference>
<dbReference type="Proteomes" id="UP001204953">
    <property type="component" value="Unassembled WGS sequence"/>
</dbReference>
<evidence type="ECO:0000313" key="2">
    <source>
        <dbReference type="EMBL" id="MCP2731723.1"/>
    </source>
</evidence>
<dbReference type="InterPro" id="IPR031975">
    <property type="entry name" value="Pilin_GH"/>
</dbReference>
<organism evidence="2 3">
    <name type="scientific">Limnofasciculus baicalensis BBK-W-15</name>
    <dbReference type="NCBI Taxonomy" id="2699891"/>
    <lineage>
        <taxon>Bacteria</taxon>
        <taxon>Bacillati</taxon>
        <taxon>Cyanobacteriota</taxon>
        <taxon>Cyanophyceae</taxon>
        <taxon>Coleofasciculales</taxon>
        <taxon>Coleofasciculaceae</taxon>
        <taxon>Limnofasciculus</taxon>
        <taxon>Limnofasciculus baicalensis</taxon>
    </lineage>
</organism>
<reference evidence="2" key="1">
    <citation type="submission" date="2022-06" db="EMBL/GenBank/DDBJ databases">
        <title>New cyanobacteria of genus Symplocastrum in benthos of Lake Baikal.</title>
        <authorList>
            <person name="Sorokovikova E."/>
            <person name="Tikhonova I."/>
            <person name="Krasnopeev A."/>
            <person name="Evseev P."/>
            <person name="Gladkikh A."/>
            <person name="Belykh O."/>
        </authorList>
    </citation>
    <scope>NUCLEOTIDE SEQUENCE</scope>
    <source>
        <strain evidence="2">BBK-W-15</strain>
    </source>
</reference>
<dbReference type="EMBL" id="JAMZMM010000385">
    <property type="protein sequence ID" value="MCP2731723.1"/>
    <property type="molecule type" value="Genomic_DNA"/>
</dbReference>
<comment type="caution">
    <text evidence="2">The sequence shown here is derived from an EMBL/GenBank/DDBJ whole genome shotgun (WGS) entry which is preliminary data.</text>
</comment>
<evidence type="ECO:0000313" key="3">
    <source>
        <dbReference type="Proteomes" id="UP001204953"/>
    </source>
</evidence>
<keyword evidence="1" id="KW-0812">Transmembrane</keyword>
<keyword evidence="1" id="KW-0472">Membrane</keyword>
<gene>
    <name evidence="2" type="ORF">NJ959_25155</name>
</gene>
<dbReference type="AlphaFoldDB" id="A0AAE3GXK7"/>
<dbReference type="RefSeq" id="WP_254014456.1">
    <property type="nucleotide sequence ID" value="NZ_JAMZMM010000385.1"/>
</dbReference>
<proteinExistence type="predicted"/>
<dbReference type="Gene3D" id="3.30.700.10">
    <property type="entry name" value="Glycoprotein, Type 4 Pilin"/>
    <property type="match status" value="1"/>
</dbReference>
<accession>A0AAE3GXK7</accession>
<keyword evidence="3" id="KW-1185">Reference proteome</keyword>
<evidence type="ECO:0000256" key="1">
    <source>
        <dbReference type="SAM" id="Phobius"/>
    </source>
</evidence>
<name>A0AAE3GXK7_9CYAN</name>
<keyword evidence="1" id="KW-1133">Transmembrane helix</keyword>
<dbReference type="Pfam" id="PF16734">
    <property type="entry name" value="Pilin_GH"/>
    <property type="match status" value="1"/>
</dbReference>
<feature type="transmembrane region" description="Helical" evidence="1">
    <location>
        <begin position="12"/>
        <end position="33"/>
    </location>
</feature>
<dbReference type="InterPro" id="IPR045584">
    <property type="entry name" value="Pilin-like"/>
</dbReference>